<protein>
    <submittedName>
        <fullName evidence="1">Glycoside hydrolase family 125 protein</fullName>
    </submittedName>
</protein>
<dbReference type="Gene3D" id="1.50.10.10">
    <property type="match status" value="1"/>
</dbReference>
<accession>A0A9X4AG14</accession>
<dbReference type="GO" id="GO:0016787">
    <property type="term" value="F:hydrolase activity"/>
    <property type="evidence" value="ECO:0007669"/>
    <property type="project" value="UniProtKB-KW"/>
</dbReference>
<dbReference type="GO" id="GO:0005975">
    <property type="term" value="P:carbohydrate metabolic process"/>
    <property type="evidence" value="ECO:0007669"/>
    <property type="project" value="InterPro"/>
</dbReference>
<evidence type="ECO:0000313" key="1">
    <source>
        <dbReference type="EMBL" id="MDC3416618.1"/>
    </source>
</evidence>
<organism evidence="1 2">
    <name type="scientific">Aquibacillus salsiterrae</name>
    <dbReference type="NCBI Taxonomy" id="2950439"/>
    <lineage>
        <taxon>Bacteria</taxon>
        <taxon>Bacillati</taxon>
        <taxon>Bacillota</taxon>
        <taxon>Bacilli</taxon>
        <taxon>Bacillales</taxon>
        <taxon>Bacillaceae</taxon>
        <taxon>Aquibacillus</taxon>
    </lineage>
</organism>
<dbReference type="InterPro" id="IPR008313">
    <property type="entry name" value="GH125"/>
</dbReference>
<sequence length="435" mass="50075">MTKEIPESFHSLIAEVEKIFSENRKISKLFENCFLNTYQTTLKQLHDGTTFVVTGDIPAMWLRDSALQVRPYLMVASKDEQIRGLIKGVIKRQFYYILEDPYANAFNQNPNGMGHQTDETDMSPIVWERKYEIDSLCFPIQLAYFYWQETEDFSIFDSTFDSVLKTIIEIWRVEQRHGEQSSYRFLRRNGNSTDTLTNDGKGADTDWTGMTWSGFRPSDDACLYGYHIPSNMFAVVVLRYATEIAERMGDLGLAKECDSLATEIRDGIEHFGTIEHPLHGRVYVYETNGKGNYVLMDDANVPSLLSAPYLGYCDWDNETYLNTRQLILSRENPYYYEGKQAKGIGSPHTPDHYIWHIALSVQGMTSRSPEERNQLLEYLINTDGGMGYMHEGFNADNSCEFTRKWFAWSNSMFSEFVLSLTGNVIKSSPLNKKSN</sequence>
<evidence type="ECO:0000313" key="2">
    <source>
        <dbReference type="Proteomes" id="UP001145069"/>
    </source>
</evidence>
<gene>
    <name evidence="1" type="ORF">NC799_06770</name>
</gene>
<dbReference type="SMART" id="SM01149">
    <property type="entry name" value="DUF1237"/>
    <property type="match status" value="1"/>
</dbReference>
<dbReference type="Pfam" id="PF06824">
    <property type="entry name" value="Glyco_hydro_125"/>
    <property type="match status" value="1"/>
</dbReference>
<dbReference type="Proteomes" id="UP001145069">
    <property type="component" value="Unassembled WGS sequence"/>
</dbReference>
<dbReference type="EMBL" id="JAMQKC010000004">
    <property type="protein sequence ID" value="MDC3416618.1"/>
    <property type="molecule type" value="Genomic_DNA"/>
</dbReference>
<dbReference type="InterPro" id="IPR008928">
    <property type="entry name" value="6-hairpin_glycosidase_sf"/>
</dbReference>
<dbReference type="AlphaFoldDB" id="A0A9X4AG14"/>
<dbReference type="PANTHER" id="PTHR31047:SF0">
    <property type="entry name" value="MEIOTICALLY UP-REGULATED GENE 157 PROTEIN"/>
    <property type="match status" value="1"/>
</dbReference>
<keyword evidence="1" id="KW-0378">Hydrolase</keyword>
<keyword evidence="2" id="KW-1185">Reference proteome</keyword>
<reference evidence="1" key="1">
    <citation type="submission" date="2022-06" db="EMBL/GenBank/DDBJ databases">
        <title>Aquibacillus sp. a new bacterium isolated from soil saline samples.</title>
        <authorList>
            <person name="Galisteo C."/>
            <person name="De La Haba R."/>
            <person name="Sanchez-Porro C."/>
            <person name="Ventosa A."/>
        </authorList>
    </citation>
    <scope>NUCLEOTIDE SEQUENCE</scope>
    <source>
        <strain evidence="1">3ASR75-54</strain>
    </source>
</reference>
<proteinExistence type="predicted"/>
<dbReference type="InterPro" id="IPR012341">
    <property type="entry name" value="6hp_glycosidase-like_sf"/>
</dbReference>
<comment type="caution">
    <text evidence="1">The sequence shown here is derived from an EMBL/GenBank/DDBJ whole genome shotgun (WGS) entry which is preliminary data.</text>
</comment>
<name>A0A9X4AG14_9BACI</name>
<dbReference type="RefSeq" id="WP_272445861.1">
    <property type="nucleotide sequence ID" value="NZ_JAMQKC010000004.1"/>
</dbReference>
<dbReference type="SUPFAM" id="SSF48208">
    <property type="entry name" value="Six-hairpin glycosidases"/>
    <property type="match status" value="1"/>
</dbReference>
<dbReference type="PANTHER" id="PTHR31047">
    <property type="entry name" value="MEIOTICALLY UP-REGULATED GENE 157 PROTEIN"/>
    <property type="match status" value="1"/>
</dbReference>
<dbReference type="PIRSF" id="PIRSF028846">
    <property type="entry name" value="UCP028846"/>
    <property type="match status" value="1"/>
</dbReference>